<dbReference type="Gene3D" id="3.40.50.1820">
    <property type="entry name" value="alpha/beta hydrolase"/>
    <property type="match status" value="1"/>
</dbReference>
<dbReference type="InterPro" id="IPR052897">
    <property type="entry name" value="Sec-Metab_Biosynth_Hydrolase"/>
</dbReference>
<accession>A0AA39XMA5</accession>
<dbReference type="PANTHER" id="PTHR37017">
    <property type="entry name" value="AB HYDROLASE-1 DOMAIN-CONTAINING PROTEIN-RELATED"/>
    <property type="match status" value="1"/>
</dbReference>
<dbReference type="EMBL" id="JAULSR010000001">
    <property type="protein sequence ID" value="KAK0636663.1"/>
    <property type="molecule type" value="Genomic_DNA"/>
</dbReference>
<dbReference type="InterPro" id="IPR029058">
    <property type="entry name" value="AB_hydrolase_fold"/>
</dbReference>
<sequence length="245" mass="26324">MSQKPTIVLVPGAGYPVETWHKIVTLMEAEQYKCVPVRLLSSASNAAATFLDDIQAVRSAILAETTQGRDVVVVVHSYGALPGHSASKGLTLPKDHDSSSSAASSSGHVLGFVGLTTGFTATGMCFLDGTGGKPPPSWRANEETGFVEFLAEPRGLFFHDVEEEEGKYWHAYAAWMDAPTWYLAATEDRALPVEAQRMFVQMAKDAGGDVTVREIDSSHSPMLSRPRETAGFIMEAAASFAGRRG</sequence>
<name>A0AA39XMA5_9PEZI</name>
<dbReference type="PANTHER" id="PTHR37017:SF3">
    <property type="entry name" value="AB HYDROLASE-1 DOMAIN-CONTAINING PROTEIN"/>
    <property type="match status" value="1"/>
</dbReference>
<protein>
    <submittedName>
        <fullName evidence="2">Alpha/Beta hydrolase protein</fullName>
    </submittedName>
</protein>
<proteinExistence type="predicted"/>
<dbReference type="InterPro" id="IPR000073">
    <property type="entry name" value="AB_hydrolase_1"/>
</dbReference>
<reference evidence="2" key="1">
    <citation type="submission" date="2023-06" db="EMBL/GenBank/DDBJ databases">
        <title>Genome-scale phylogeny and comparative genomics of the fungal order Sordariales.</title>
        <authorList>
            <consortium name="Lawrence Berkeley National Laboratory"/>
            <person name="Hensen N."/>
            <person name="Bonometti L."/>
            <person name="Westerberg I."/>
            <person name="Brannstrom I.O."/>
            <person name="Guillou S."/>
            <person name="Cros-Aarteil S."/>
            <person name="Calhoun S."/>
            <person name="Haridas S."/>
            <person name="Kuo A."/>
            <person name="Mondo S."/>
            <person name="Pangilinan J."/>
            <person name="Riley R."/>
            <person name="LaButti K."/>
            <person name="Andreopoulos B."/>
            <person name="Lipzen A."/>
            <person name="Chen C."/>
            <person name="Yanf M."/>
            <person name="Daum C."/>
            <person name="Ng V."/>
            <person name="Clum A."/>
            <person name="Steindorff A."/>
            <person name="Ohm R."/>
            <person name="Martin F."/>
            <person name="Silar P."/>
            <person name="Natvig D."/>
            <person name="Lalanne C."/>
            <person name="Gautier V."/>
            <person name="Ament-velasquez S.L."/>
            <person name="Kruys A."/>
            <person name="Hutchinson M.I."/>
            <person name="Powell A.J."/>
            <person name="Barry K."/>
            <person name="Miller A.N."/>
            <person name="Grigoriev I.V."/>
            <person name="Debuchy R."/>
            <person name="Gladieux P."/>
            <person name="Thoren M.H."/>
            <person name="Johannesson H."/>
        </authorList>
    </citation>
    <scope>NUCLEOTIDE SEQUENCE</scope>
    <source>
        <strain evidence="2">SMH3391-2</strain>
    </source>
</reference>
<gene>
    <name evidence="2" type="ORF">B0T17DRAFT_605318</name>
</gene>
<keyword evidence="2" id="KW-0378">Hydrolase</keyword>
<evidence type="ECO:0000313" key="2">
    <source>
        <dbReference type="EMBL" id="KAK0636663.1"/>
    </source>
</evidence>
<evidence type="ECO:0000313" key="3">
    <source>
        <dbReference type="Proteomes" id="UP001174934"/>
    </source>
</evidence>
<keyword evidence="3" id="KW-1185">Reference proteome</keyword>
<organism evidence="2 3">
    <name type="scientific">Bombardia bombarda</name>
    <dbReference type="NCBI Taxonomy" id="252184"/>
    <lineage>
        <taxon>Eukaryota</taxon>
        <taxon>Fungi</taxon>
        <taxon>Dikarya</taxon>
        <taxon>Ascomycota</taxon>
        <taxon>Pezizomycotina</taxon>
        <taxon>Sordariomycetes</taxon>
        <taxon>Sordariomycetidae</taxon>
        <taxon>Sordariales</taxon>
        <taxon>Lasiosphaeriaceae</taxon>
        <taxon>Bombardia</taxon>
    </lineage>
</organism>
<dbReference type="SUPFAM" id="SSF53474">
    <property type="entry name" value="alpha/beta-Hydrolases"/>
    <property type="match status" value="1"/>
</dbReference>
<comment type="caution">
    <text evidence="2">The sequence shown here is derived from an EMBL/GenBank/DDBJ whole genome shotgun (WGS) entry which is preliminary data.</text>
</comment>
<dbReference type="Pfam" id="PF12697">
    <property type="entry name" value="Abhydrolase_6"/>
    <property type="match status" value="1"/>
</dbReference>
<dbReference type="Proteomes" id="UP001174934">
    <property type="component" value="Unassembled WGS sequence"/>
</dbReference>
<dbReference type="AlphaFoldDB" id="A0AA39XMA5"/>
<dbReference type="GO" id="GO:0016787">
    <property type="term" value="F:hydrolase activity"/>
    <property type="evidence" value="ECO:0007669"/>
    <property type="project" value="UniProtKB-KW"/>
</dbReference>
<feature type="domain" description="AB hydrolase-1" evidence="1">
    <location>
        <begin position="7"/>
        <end position="230"/>
    </location>
</feature>
<evidence type="ECO:0000259" key="1">
    <source>
        <dbReference type="Pfam" id="PF12697"/>
    </source>
</evidence>